<evidence type="ECO:0000313" key="2">
    <source>
        <dbReference type="EMBL" id="TWI27024.1"/>
    </source>
</evidence>
<keyword evidence="3" id="KW-1185">Reference proteome</keyword>
<dbReference type="RefSeq" id="WP_145400131.1">
    <property type="nucleotide sequence ID" value="NZ_VLKU01000021.1"/>
</dbReference>
<dbReference type="EMBL" id="VLKU01000021">
    <property type="protein sequence ID" value="TWI27024.1"/>
    <property type="molecule type" value="Genomic_DNA"/>
</dbReference>
<evidence type="ECO:0000313" key="3">
    <source>
        <dbReference type="Proteomes" id="UP000316225"/>
    </source>
</evidence>
<protein>
    <submittedName>
        <fullName evidence="2">Uncharacterized protein DUF4123</fullName>
    </submittedName>
</protein>
<dbReference type="AlphaFoldDB" id="A0A562N4F1"/>
<dbReference type="OrthoDB" id="6431152at2"/>
<dbReference type="InterPro" id="IPR025391">
    <property type="entry name" value="DUF4123"/>
</dbReference>
<accession>A0A562N4F1</accession>
<proteinExistence type="predicted"/>
<dbReference type="Proteomes" id="UP000316225">
    <property type="component" value="Unassembled WGS sequence"/>
</dbReference>
<name>A0A562N4F1_9RHOB</name>
<feature type="domain" description="DUF4123" evidence="1">
    <location>
        <begin position="67"/>
        <end position="189"/>
    </location>
</feature>
<organism evidence="2 3">
    <name type="scientific">Paracoccus sulfuroxidans</name>
    <dbReference type="NCBI Taxonomy" id="384678"/>
    <lineage>
        <taxon>Bacteria</taxon>
        <taxon>Pseudomonadati</taxon>
        <taxon>Pseudomonadota</taxon>
        <taxon>Alphaproteobacteria</taxon>
        <taxon>Rhodobacterales</taxon>
        <taxon>Paracoccaceae</taxon>
        <taxon>Paracoccus</taxon>
    </lineage>
</organism>
<dbReference type="Pfam" id="PF13503">
    <property type="entry name" value="DUF4123"/>
    <property type="match status" value="1"/>
</dbReference>
<gene>
    <name evidence="2" type="ORF">IQ24_03992</name>
</gene>
<reference evidence="2 3" key="1">
    <citation type="journal article" date="2015" name="Stand. Genomic Sci.">
        <title>Genomic Encyclopedia of Bacterial and Archaeal Type Strains, Phase III: the genomes of soil and plant-associated and newly described type strains.</title>
        <authorList>
            <person name="Whitman W.B."/>
            <person name="Woyke T."/>
            <person name="Klenk H.P."/>
            <person name="Zhou Y."/>
            <person name="Lilburn T.G."/>
            <person name="Beck B.J."/>
            <person name="De Vos P."/>
            <person name="Vandamme P."/>
            <person name="Eisen J.A."/>
            <person name="Garrity G."/>
            <person name="Hugenholtz P."/>
            <person name="Kyrpides N.C."/>
        </authorList>
    </citation>
    <scope>NUCLEOTIDE SEQUENCE [LARGE SCALE GENOMIC DNA]</scope>
    <source>
        <strain evidence="2 3">CGMCC 1.5364</strain>
    </source>
</reference>
<sequence>MPDEDYWIASLTPSARAAGRHLAIVEHSEYAEIGISKGALWDRIPMPPALQAQLFAPASDAEQMRTYLLMDAGLHSELWGGFDPGEVDLPCRCLFKGHAAENLKTVAPYLVDLTATGETTRFHKEFFSRDWLYETGILIQSDIGMDRMWKHFRRFTKVNTPEGTVAYFRFWDPRLLPYFLRACSPSDLDRFFSTPNTRIWMTTRSRLTGMVKVKSASLVSL</sequence>
<comment type="caution">
    <text evidence="2">The sequence shown here is derived from an EMBL/GenBank/DDBJ whole genome shotgun (WGS) entry which is preliminary data.</text>
</comment>
<evidence type="ECO:0000259" key="1">
    <source>
        <dbReference type="Pfam" id="PF13503"/>
    </source>
</evidence>